<feature type="region of interest" description="Disordered" evidence="1">
    <location>
        <begin position="1"/>
        <end position="54"/>
    </location>
</feature>
<gene>
    <name evidence="2" type="ORF">CDO52_10480</name>
</gene>
<proteinExistence type="predicted"/>
<protein>
    <submittedName>
        <fullName evidence="2">Uncharacterized protein</fullName>
    </submittedName>
</protein>
<evidence type="ECO:0000313" key="3">
    <source>
        <dbReference type="Proteomes" id="UP000215005"/>
    </source>
</evidence>
<dbReference type="OrthoDB" id="3432452at2"/>
<dbReference type="KEGG" id="ngv:CDO52_10480"/>
<organism evidence="2 3">
    <name type="scientific">Nocardiopsis gilva YIM 90087</name>
    <dbReference type="NCBI Taxonomy" id="1235441"/>
    <lineage>
        <taxon>Bacteria</taxon>
        <taxon>Bacillati</taxon>
        <taxon>Actinomycetota</taxon>
        <taxon>Actinomycetes</taxon>
        <taxon>Streptosporangiales</taxon>
        <taxon>Nocardiopsidaceae</taxon>
        <taxon>Nocardiopsis</taxon>
    </lineage>
</organism>
<dbReference type="AlphaFoldDB" id="A0A223S4U4"/>
<reference evidence="2 3" key="1">
    <citation type="submission" date="2017-08" db="EMBL/GenBank/DDBJ databases">
        <title>The complete genome sequence of Nocardiopsis gilva YIM 90087.</title>
        <authorList>
            <person name="Yin M."/>
            <person name="Tang S."/>
        </authorList>
    </citation>
    <scope>NUCLEOTIDE SEQUENCE [LARGE SCALE GENOMIC DNA]</scope>
    <source>
        <strain evidence="2 3">YIM 90087</strain>
    </source>
</reference>
<keyword evidence="3" id="KW-1185">Reference proteome</keyword>
<sequence length="183" mass="20043">MTAEDQGIDNHRPSRHRARQRQAAPAPEPWEAVLDERMAEPPRGSPPPGDPTPADIRATARAAFATCTDDAIIAEVVNDSLDDPATDLRAVSDLAASPRYIRFHAAGLTVRVEITVRDDHRDIVGRVSPTDATDIHVRWPCGSTWHHLDESGTFAARSLPRGPVSILLHRKDGPPVSTPWMAY</sequence>
<dbReference type="RefSeq" id="WP_094932345.1">
    <property type="nucleotide sequence ID" value="NZ_CP022753.1"/>
</dbReference>
<accession>A0A223S4U4</accession>
<evidence type="ECO:0000256" key="1">
    <source>
        <dbReference type="SAM" id="MobiDB-lite"/>
    </source>
</evidence>
<dbReference type="Proteomes" id="UP000215005">
    <property type="component" value="Chromosome"/>
</dbReference>
<feature type="compositionally biased region" description="Low complexity" evidence="1">
    <location>
        <begin position="21"/>
        <end position="32"/>
    </location>
</feature>
<dbReference type="EMBL" id="CP022753">
    <property type="protein sequence ID" value="ASU83152.1"/>
    <property type="molecule type" value="Genomic_DNA"/>
</dbReference>
<evidence type="ECO:0000313" key="2">
    <source>
        <dbReference type="EMBL" id="ASU83152.1"/>
    </source>
</evidence>
<name>A0A223S4U4_9ACTN</name>